<evidence type="ECO:0000256" key="7">
    <source>
        <dbReference type="RuleBase" id="RU365095"/>
    </source>
</evidence>
<dbReference type="CDD" id="cd01400">
    <property type="entry name" value="6PGL"/>
    <property type="match status" value="1"/>
</dbReference>
<evidence type="ECO:0000256" key="1">
    <source>
        <dbReference type="ARBA" id="ARBA00000832"/>
    </source>
</evidence>
<dbReference type="PANTHER" id="PTHR11054">
    <property type="entry name" value="6-PHOSPHOGLUCONOLACTONASE"/>
    <property type="match status" value="1"/>
</dbReference>
<evidence type="ECO:0000259" key="8">
    <source>
        <dbReference type="Pfam" id="PF01182"/>
    </source>
</evidence>
<comment type="similarity">
    <text evidence="4 7">Belongs to the glucosamine/galactosamine-6-phosphate isomerase family. 6-phosphogluconolactonase subfamily.</text>
</comment>
<accession>A0ABM8QMK8</accession>
<dbReference type="InterPro" id="IPR006148">
    <property type="entry name" value="Glc/Gal-6P_isomerase"/>
</dbReference>
<feature type="domain" description="Glucosamine/galactosamine-6-phosphate isomerase" evidence="8">
    <location>
        <begin position="12"/>
        <end position="237"/>
    </location>
</feature>
<comment type="function">
    <text evidence="2 7">Hydrolysis of 6-phosphogluconolactone to 6-phosphogluconate.</text>
</comment>
<evidence type="ECO:0000313" key="9">
    <source>
        <dbReference type="EMBL" id="CAE6705602.1"/>
    </source>
</evidence>
<evidence type="ECO:0000256" key="4">
    <source>
        <dbReference type="ARBA" id="ARBA00010662"/>
    </source>
</evidence>
<dbReference type="Gene3D" id="3.40.50.1360">
    <property type="match status" value="1"/>
</dbReference>
<dbReference type="EMBL" id="CAJNBJ010000001">
    <property type="protein sequence ID" value="CAE6705602.1"/>
    <property type="molecule type" value="Genomic_DNA"/>
</dbReference>
<comment type="caution">
    <text evidence="9">The sequence shown here is derived from an EMBL/GenBank/DDBJ whole genome shotgun (WGS) entry which is preliminary data.</text>
</comment>
<dbReference type="Proteomes" id="UP000675880">
    <property type="component" value="Unassembled WGS sequence"/>
</dbReference>
<evidence type="ECO:0000313" key="10">
    <source>
        <dbReference type="Proteomes" id="UP000675880"/>
    </source>
</evidence>
<gene>
    <name evidence="7 9" type="primary">pgl</name>
    <name evidence="9" type="ORF">NSPZN2_10958</name>
</gene>
<proteinExistence type="inferred from homology"/>
<dbReference type="GO" id="GO:0017057">
    <property type="term" value="F:6-phosphogluconolactonase activity"/>
    <property type="evidence" value="ECO:0007669"/>
    <property type="project" value="UniProtKB-EC"/>
</dbReference>
<comment type="pathway">
    <text evidence="3 7">Carbohydrate degradation; pentose phosphate pathway; D-ribulose 5-phosphate from D-glucose 6-phosphate (oxidative stage): step 2/3.</text>
</comment>
<dbReference type="Pfam" id="PF01182">
    <property type="entry name" value="Glucosamine_iso"/>
    <property type="match status" value="1"/>
</dbReference>
<keyword evidence="7 9" id="KW-0378">Hydrolase</keyword>
<dbReference type="EC" id="3.1.1.31" evidence="5 7"/>
<evidence type="ECO:0000256" key="2">
    <source>
        <dbReference type="ARBA" id="ARBA00002681"/>
    </source>
</evidence>
<reference evidence="9 10" key="1">
    <citation type="submission" date="2021-02" db="EMBL/GenBank/DDBJ databases">
        <authorList>
            <person name="Han P."/>
        </authorList>
    </citation>
    <scope>NUCLEOTIDE SEQUENCE [LARGE SCALE GENOMIC DNA]</scope>
    <source>
        <strain evidence="9">Candidatus Nitrospira sp. ZN2</strain>
    </source>
</reference>
<name>A0ABM8QMK8_9BACT</name>
<dbReference type="RefSeq" id="WP_213040765.1">
    <property type="nucleotide sequence ID" value="NZ_CAJNBJ010000001.1"/>
</dbReference>
<protein>
    <recommendedName>
        <fullName evidence="6 7">6-phosphogluconolactonase</fullName>
        <shortName evidence="7">6PGL</shortName>
        <ecNumber evidence="5 7">3.1.1.31</ecNumber>
    </recommendedName>
</protein>
<evidence type="ECO:0000256" key="6">
    <source>
        <dbReference type="ARBA" id="ARBA00020337"/>
    </source>
</evidence>
<keyword evidence="10" id="KW-1185">Reference proteome</keyword>
<dbReference type="SUPFAM" id="SSF100950">
    <property type="entry name" value="NagB/RpiA/CoA transferase-like"/>
    <property type="match status" value="1"/>
</dbReference>
<comment type="catalytic activity">
    <reaction evidence="1 7">
        <text>6-phospho-D-glucono-1,5-lactone + H2O = 6-phospho-D-gluconate + H(+)</text>
        <dbReference type="Rhea" id="RHEA:12556"/>
        <dbReference type="ChEBI" id="CHEBI:15377"/>
        <dbReference type="ChEBI" id="CHEBI:15378"/>
        <dbReference type="ChEBI" id="CHEBI:57955"/>
        <dbReference type="ChEBI" id="CHEBI:58759"/>
        <dbReference type="EC" id="3.1.1.31"/>
    </reaction>
</comment>
<dbReference type="InterPro" id="IPR039104">
    <property type="entry name" value="6PGL"/>
</dbReference>
<evidence type="ECO:0000256" key="5">
    <source>
        <dbReference type="ARBA" id="ARBA00013198"/>
    </source>
</evidence>
<evidence type="ECO:0000256" key="3">
    <source>
        <dbReference type="ARBA" id="ARBA00004961"/>
    </source>
</evidence>
<organism evidence="9 10">
    <name type="scientific">Nitrospira defluvii</name>
    <dbReference type="NCBI Taxonomy" id="330214"/>
    <lineage>
        <taxon>Bacteria</taxon>
        <taxon>Pseudomonadati</taxon>
        <taxon>Nitrospirota</taxon>
        <taxon>Nitrospiria</taxon>
        <taxon>Nitrospirales</taxon>
        <taxon>Nitrospiraceae</taxon>
        <taxon>Nitrospira</taxon>
    </lineage>
</organism>
<dbReference type="PANTHER" id="PTHR11054:SF0">
    <property type="entry name" value="6-PHOSPHOGLUCONOLACTONASE"/>
    <property type="match status" value="1"/>
</dbReference>
<sequence length="260" mass="28417">MPLAPELHTFADAQELVLAAADLLVQLGQRAIAERNRFLVALSGGSTPKALYATLTSPTIARRLDWAKVHFFFGDERCVPPEHHESNFGLAQAMLFAPLHIPPSSIHRIQGEDLPEAAAISYETLLRRLTATPEEQWPVFDLVLLGMGDDGHTASLFPGTPAVSESTRWVVPSSAPQGPRSRITITLGVINHASVILFLVTGHNKATVVQRILEHRGDDPIPYPAALVRPEHGRLLWYLDYAAASKLTTTPPHSTSQEDP</sequence>
<dbReference type="NCBIfam" id="TIGR01198">
    <property type="entry name" value="pgl"/>
    <property type="match status" value="1"/>
</dbReference>
<dbReference type="InterPro" id="IPR005900">
    <property type="entry name" value="6-phosphogluconolactonase_DevB"/>
</dbReference>
<dbReference type="InterPro" id="IPR037171">
    <property type="entry name" value="NagB/RpiA_transferase-like"/>
</dbReference>